<dbReference type="InterPro" id="IPR029052">
    <property type="entry name" value="Metallo-depent_PP-like"/>
</dbReference>
<protein>
    <recommendedName>
        <fullName evidence="3">Calcineurin-like phosphoesterase domain-containing protein</fullName>
    </recommendedName>
</protein>
<evidence type="ECO:0008006" key="3">
    <source>
        <dbReference type="Google" id="ProtNLM"/>
    </source>
</evidence>
<comment type="caution">
    <text evidence="1">The sequence shown here is derived from an EMBL/GenBank/DDBJ whole genome shotgun (WGS) entry which is preliminary data.</text>
</comment>
<name>A0A7W8K1X7_9DEIO</name>
<sequence>MFGDVHGNRFALDAVVREIERQQPDAWVNLDDQVFGGADPAGA</sequence>
<dbReference type="AlphaFoldDB" id="A0A7W8K1X7"/>
<dbReference type="Gene3D" id="3.60.21.10">
    <property type="match status" value="1"/>
</dbReference>
<evidence type="ECO:0000313" key="1">
    <source>
        <dbReference type="EMBL" id="MBB5366078.1"/>
    </source>
</evidence>
<keyword evidence="2" id="KW-1185">Reference proteome</keyword>
<dbReference type="SUPFAM" id="SSF56300">
    <property type="entry name" value="Metallo-dependent phosphatases"/>
    <property type="match status" value="1"/>
</dbReference>
<gene>
    <name evidence="1" type="ORF">HNQ08_005204</name>
</gene>
<dbReference type="EMBL" id="JACHFL010000027">
    <property type="protein sequence ID" value="MBB5366078.1"/>
    <property type="molecule type" value="Genomic_DNA"/>
</dbReference>
<proteinExistence type="predicted"/>
<accession>A0A7W8K1X7</accession>
<evidence type="ECO:0000313" key="2">
    <source>
        <dbReference type="Proteomes" id="UP000552709"/>
    </source>
</evidence>
<dbReference type="Proteomes" id="UP000552709">
    <property type="component" value="Unassembled WGS sequence"/>
</dbReference>
<dbReference type="RefSeq" id="WP_268240037.1">
    <property type="nucleotide sequence ID" value="NZ_JACHFL010000027.1"/>
</dbReference>
<reference evidence="1 2" key="1">
    <citation type="submission" date="2020-08" db="EMBL/GenBank/DDBJ databases">
        <title>Genomic Encyclopedia of Type Strains, Phase IV (KMG-IV): sequencing the most valuable type-strain genomes for metagenomic binning, comparative biology and taxonomic classification.</title>
        <authorList>
            <person name="Goeker M."/>
        </authorList>
    </citation>
    <scope>NUCLEOTIDE SEQUENCE [LARGE SCALE GENOMIC DNA]</scope>
    <source>
        <strain evidence="1 2">DSM 27939</strain>
    </source>
</reference>
<organism evidence="1 2">
    <name type="scientific">Deinococcus humi</name>
    <dbReference type="NCBI Taxonomy" id="662880"/>
    <lineage>
        <taxon>Bacteria</taxon>
        <taxon>Thermotogati</taxon>
        <taxon>Deinococcota</taxon>
        <taxon>Deinococci</taxon>
        <taxon>Deinococcales</taxon>
        <taxon>Deinococcaceae</taxon>
        <taxon>Deinococcus</taxon>
    </lineage>
</organism>